<sequence>MALCLLLKCLCGCSTFGVDSSMCLKVIQTLVSYYHYVCHLSLITLCDNSFNVDFKECSTGGYYALSPGGPLCLHPVASLAARSAVSLPYIPLWAGIYRILTVKPCVRSSCIRCVMS</sequence>
<dbReference type="EMBL" id="JAGMUV010000022">
    <property type="protein sequence ID" value="KAH7124276.1"/>
    <property type="molecule type" value="Genomic_DNA"/>
</dbReference>
<keyword evidence="3" id="KW-1185">Reference proteome</keyword>
<proteinExistence type="predicted"/>
<comment type="caution">
    <text evidence="2">The sequence shown here is derived from an EMBL/GenBank/DDBJ whole genome shotgun (WGS) entry which is preliminary data.</text>
</comment>
<gene>
    <name evidence="2" type="ORF">EDB81DRAFT_812318</name>
</gene>
<evidence type="ECO:0000313" key="2">
    <source>
        <dbReference type="EMBL" id="KAH7124276.1"/>
    </source>
</evidence>
<name>A0A9P9IKY7_9HYPO</name>
<evidence type="ECO:0000256" key="1">
    <source>
        <dbReference type="SAM" id="SignalP"/>
    </source>
</evidence>
<protein>
    <recommendedName>
        <fullName evidence="4">Secreted protein</fullName>
    </recommendedName>
</protein>
<evidence type="ECO:0000313" key="3">
    <source>
        <dbReference type="Proteomes" id="UP000738349"/>
    </source>
</evidence>
<feature type="signal peptide" evidence="1">
    <location>
        <begin position="1"/>
        <end position="15"/>
    </location>
</feature>
<dbReference type="AlphaFoldDB" id="A0A9P9IKY7"/>
<accession>A0A9P9IKY7</accession>
<reference evidence="2" key="1">
    <citation type="journal article" date="2021" name="Nat. Commun.">
        <title>Genetic determinants of endophytism in the Arabidopsis root mycobiome.</title>
        <authorList>
            <person name="Mesny F."/>
            <person name="Miyauchi S."/>
            <person name="Thiergart T."/>
            <person name="Pickel B."/>
            <person name="Atanasova L."/>
            <person name="Karlsson M."/>
            <person name="Huettel B."/>
            <person name="Barry K.W."/>
            <person name="Haridas S."/>
            <person name="Chen C."/>
            <person name="Bauer D."/>
            <person name="Andreopoulos W."/>
            <person name="Pangilinan J."/>
            <person name="LaButti K."/>
            <person name="Riley R."/>
            <person name="Lipzen A."/>
            <person name="Clum A."/>
            <person name="Drula E."/>
            <person name="Henrissat B."/>
            <person name="Kohler A."/>
            <person name="Grigoriev I.V."/>
            <person name="Martin F.M."/>
            <person name="Hacquard S."/>
        </authorList>
    </citation>
    <scope>NUCLEOTIDE SEQUENCE</scope>
    <source>
        <strain evidence="2">MPI-CAGE-AT-0147</strain>
    </source>
</reference>
<organism evidence="2 3">
    <name type="scientific">Dactylonectria macrodidyma</name>
    <dbReference type="NCBI Taxonomy" id="307937"/>
    <lineage>
        <taxon>Eukaryota</taxon>
        <taxon>Fungi</taxon>
        <taxon>Dikarya</taxon>
        <taxon>Ascomycota</taxon>
        <taxon>Pezizomycotina</taxon>
        <taxon>Sordariomycetes</taxon>
        <taxon>Hypocreomycetidae</taxon>
        <taxon>Hypocreales</taxon>
        <taxon>Nectriaceae</taxon>
        <taxon>Dactylonectria</taxon>
    </lineage>
</organism>
<dbReference type="Proteomes" id="UP000738349">
    <property type="component" value="Unassembled WGS sequence"/>
</dbReference>
<keyword evidence="1" id="KW-0732">Signal</keyword>
<evidence type="ECO:0008006" key="4">
    <source>
        <dbReference type="Google" id="ProtNLM"/>
    </source>
</evidence>
<feature type="chain" id="PRO_5040375198" description="Secreted protein" evidence="1">
    <location>
        <begin position="16"/>
        <end position="116"/>
    </location>
</feature>